<evidence type="ECO:0000256" key="1">
    <source>
        <dbReference type="ARBA" id="ARBA00022722"/>
    </source>
</evidence>
<dbReference type="InterPro" id="IPR013520">
    <property type="entry name" value="Ribonucl_H"/>
</dbReference>
<gene>
    <name evidence="5" type="ORF">F8377_03760</name>
</gene>
<dbReference type="InterPro" id="IPR012337">
    <property type="entry name" value="RNaseH-like_sf"/>
</dbReference>
<dbReference type="PANTHER" id="PTHR30231">
    <property type="entry name" value="DNA POLYMERASE III SUBUNIT EPSILON"/>
    <property type="match status" value="1"/>
</dbReference>
<dbReference type="SMART" id="SM00479">
    <property type="entry name" value="EXOIII"/>
    <property type="match status" value="1"/>
</dbReference>
<keyword evidence="3 5" id="KW-0269">Exonuclease</keyword>
<dbReference type="InterPro" id="IPR036397">
    <property type="entry name" value="RNaseH_sf"/>
</dbReference>
<reference evidence="5 6" key="1">
    <citation type="submission" date="2019-10" db="EMBL/GenBank/DDBJ databases">
        <title>Corynebacterium sp novel species isolated from the respiratory tract of Marmot.</title>
        <authorList>
            <person name="Zhang G."/>
        </authorList>
    </citation>
    <scope>NUCLEOTIDE SEQUENCE [LARGE SCALE GENOMIC DNA]</scope>
    <source>
        <strain evidence="5 6">336</strain>
    </source>
</reference>
<evidence type="ECO:0000256" key="2">
    <source>
        <dbReference type="ARBA" id="ARBA00022801"/>
    </source>
</evidence>
<dbReference type="RefSeq" id="WP_151844019.1">
    <property type="nucleotide sequence ID" value="NZ_WBZJ01000001.1"/>
</dbReference>
<protein>
    <submittedName>
        <fullName evidence="5">3'-5' exonuclease</fullName>
    </submittedName>
</protein>
<evidence type="ECO:0000256" key="3">
    <source>
        <dbReference type="ARBA" id="ARBA00022839"/>
    </source>
</evidence>
<dbReference type="GO" id="GO:0004527">
    <property type="term" value="F:exonuclease activity"/>
    <property type="evidence" value="ECO:0007669"/>
    <property type="project" value="UniProtKB-KW"/>
</dbReference>
<feature type="domain" description="Exonuclease" evidence="4">
    <location>
        <begin position="34"/>
        <end position="209"/>
    </location>
</feature>
<dbReference type="EMBL" id="WBZJ01000001">
    <property type="protein sequence ID" value="KAB3523266.1"/>
    <property type="molecule type" value="Genomic_DNA"/>
</dbReference>
<evidence type="ECO:0000313" key="6">
    <source>
        <dbReference type="Proteomes" id="UP000436181"/>
    </source>
</evidence>
<dbReference type="Gene3D" id="3.30.420.10">
    <property type="entry name" value="Ribonuclease H-like superfamily/Ribonuclease H"/>
    <property type="match status" value="1"/>
</dbReference>
<sequence>MPRFFRSRRRAYGALERFYSIPGPSKGTALEQAPLLAVDVETTGLDPRKHRMLSIGWVPINGRGIALQGAGYCLINTVGAESVGESATIHGLTDEALALGVSPVAAMEQLLEALEGRALVAHFSSIERDFVSALCREHFGSGLSVPVVDTFELERRHMERMGTFPRGEDLRLPRVRERYGLPRYSSHNALTDALACAELYLALAARSRATTLGGMLV</sequence>
<keyword evidence="6" id="KW-1185">Reference proteome</keyword>
<keyword evidence="2" id="KW-0378">Hydrolase</keyword>
<dbReference type="Pfam" id="PF00929">
    <property type="entry name" value="RNase_T"/>
    <property type="match status" value="1"/>
</dbReference>
<dbReference type="PANTHER" id="PTHR30231:SF4">
    <property type="entry name" value="PROTEIN NEN2"/>
    <property type="match status" value="1"/>
</dbReference>
<comment type="caution">
    <text evidence="5">The sequence shown here is derived from an EMBL/GenBank/DDBJ whole genome shotgun (WGS) entry which is preliminary data.</text>
</comment>
<evidence type="ECO:0000313" key="5">
    <source>
        <dbReference type="EMBL" id="KAB3523266.1"/>
    </source>
</evidence>
<accession>A0ABQ6VJG0</accession>
<organism evidence="5 6">
    <name type="scientific">Corynebacterium zhongnanshanii</name>
    <dbReference type="NCBI Taxonomy" id="2768834"/>
    <lineage>
        <taxon>Bacteria</taxon>
        <taxon>Bacillati</taxon>
        <taxon>Actinomycetota</taxon>
        <taxon>Actinomycetes</taxon>
        <taxon>Mycobacteriales</taxon>
        <taxon>Corynebacteriaceae</taxon>
        <taxon>Corynebacterium</taxon>
    </lineage>
</organism>
<keyword evidence="1" id="KW-0540">Nuclease</keyword>
<proteinExistence type="predicted"/>
<dbReference type="SUPFAM" id="SSF53098">
    <property type="entry name" value="Ribonuclease H-like"/>
    <property type="match status" value="1"/>
</dbReference>
<dbReference type="Proteomes" id="UP000436181">
    <property type="component" value="Unassembled WGS sequence"/>
</dbReference>
<evidence type="ECO:0000259" key="4">
    <source>
        <dbReference type="SMART" id="SM00479"/>
    </source>
</evidence>
<dbReference type="CDD" id="cd06127">
    <property type="entry name" value="DEDDh"/>
    <property type="match status" value="1"/>
</dbReference>
<name>A0ABQ6VJG0_9CORY</name>